<dbReference type="EMBL" id="CAADHO010000007">
    <property type="protein sequence ID" value="VFQ46124.1"/>
    <property type="molecule type" value="Genomic_DNA"/>
</dbReference>
<dbReference type="InterPro" id="IPR005532">
    <property type="entry name" value="SUMF_dom"/>
</dbReference>
<feature type="chain" id="PRO_5020883731" evidence="1">
    <location>
        <begin position="24"/>
        <end position="721"/>
    </location>
</feature>
<dbReference type="GO" id="GO:0030246">
    <property type="term" value="F:carbohydrate binding"/>
    <property type="evidence" value="ECO:0007669"/>
    <property type="project" value="UniProtKB-KW"/>
</dbReference>
<dbReference type="Gene3D" id="3.40.50.1460">
    <property type="match status" value="1"/>
</dbReference>
<organism evidence="4 5">
    <name type="scientific">Desulfoluna butyratoxydans</name>
    <dbReference type="NCBI Taxonomy" id="231438"/>
    <lineage>
        <taxon>Bacteria</taxon>
        <taxon>Pseudomonadati</taxon>
        <taxon>Thermodesulfobacteriota</taxon>
        <taxon>Desulfobacteria</taxon>
        <taxon>Desulfobacterales</taxon>
        <taxon>Desulfolunaceae</taxon>
        <taxon>Desulfoluna</taxon>
    </lineage>
</organism>
<name>A0A4U8YQY0_9BACT</name>
<dbReference type="InterPro" id="IPR042095">
    <property type="entry name" value="SUMF_sf"/>
</dbReference>
<dbReference type="PANTHER" id="PTHR23150:SF19">
    <property type="entry name" value="FORMYLGLYCINE-GENERATING ENZYME"/>
    <property type="match status" value="1"/>
</dbReference>
<dbReference type="Gene3D" id="3.90.1580.10">
    <property type="entry name" value="paralog of FGE (formylglycine-generating enzyme)"/>
    <property type="match status" value="1"/>
</dbReference>
<feature type="domain" description="PEGA" evidence="3">
    <location>
        <begin position="390"/>
        <end position="453"/>
    </location>
</feature>
<dbReference type="InterPro" id="IPR016187">
    <property type="entry name" value="CTDL_fold"/>
</dbReference>
<dbReference type="InterPro" id="IPR051043">
    <property type="entry name" value="Sulfatase_Mod_Factor_Kinase"/>
</dbReference>
<protein>
    <submittedName>
        <fullName evidence="4">C-type lectin fold</fullName>
    </submittedName>
</protein>
<feature type="domain" description="PEGA" evidence="3">
    <location>
        <begin position="317"/>
        <end position="385"/>
    </location>
</feature>
<keyword evidence="4" id="KW-0430">Lectin</keyword>
<dbReference type="PANTHER" id="PTHR23150">
    <property type="entry name" value="SULFATASE MODIFYING FACTOR 1, 2"/>
    <property type="match status" value="1"/>
</dbReference>
<dbReference type="SUPFAM" id="SSF56436">
    <property type="entry name" value="C-type lectin-like"/>
    <property type="match status" value="1"/>
</dbReference>
<accession>A0A4U8YQY0</accession>
<proteinExistence type="predicted"/>
<reference evidence="4 5" key="1">
    <citation type="submission" date="2019-03" db="EMBL/GenBank/DDBJ databases">
        <authorList>
            <person name="Nijsse B."/>
        </authorList>
    </citation>
    <scope>NUCLEOTIDE SEQUENCE [LARGE SCALE GENOMIC DNA]</scope>
    <source>
        <strain evidence="4">Desulfoluna butyratoxydans MSL71</strain>
    </source>
</reference>
<keyword evidence="5" id="KW-1185">Reference proteome</keyword>
<dbReference type="Pfam" id="PF03781">
    <property type="entry name" value="FGE-sulfatase"/>
    <property type="match status" value="1"/>
</dbReference>
<evidence type="ECO:0000259" key="2">
    <source>
        <dbReference type="Pfam" id="PF03781"/>
    </source>
</evidence>
<dbReference type="AlphaFoldDB" id="A0A4U8YQY0"/>
<dbReference type="RefSeq" id="WP_180143449.1">
    <property type="nucleotide sequence ID" value="NZ_CAADHO010000007.1"/>
</dbReference>
<dbReference type="Proteomes" id="UP000507962">
    <property type="component" value="Unassembled WGS sequence"/>
</dbReference>
<sequence>MARAIRSVIVIFLTAVWAATALADVKTFDELERRQGAVGSYKALVIGIDTYADSVIEGSPAAVTGARHVADALKGRAGFDVKLLINEEAGRASVMREFRGLARGMGINDSVLIYFSGSSHTDKASRKAWWLPSDARSDDAATWIADHEIQDAVNTMKARDVLILSDAALGDTMFGATHRLASRRDGDYYVGLFNKRSRWAMISGNTLPVAENDGISVFARGVASALSSKGPCLTTMEMFSGMKKELRASGVLPPRCRSIRNTGDQGGEFVFLLAAPAAPAPVVVKTPRVKPKPKPATAPVAVVKLVPPKPKRKPLEGQLKVSANINGAELYIDGKKQGTTPVGDITLKPGTHEVSLSKEGYLAWNGSVDIQRGKARSLTATLTKEPPKKGRLYVKVKPKGASVRLNGESFKSGETVSAGTHTVKVSSPLFKPGQAKVVVAPGKDAWVEVFLKPRSSFKGEWGRFVYIKPGSFTMGSPSSEPRRKGDEESHPVTLTQGFFMQDKEVTLAQWQAFVDDSGYKSEAETAGGAFALEDYIWTQSREYSWKNPGFPQGDDHPVTGLTCADIEAYLKWINGRSRNAYRLPTEAEWEYAARAGGTSAFSSGECLGSVDANVDANASWGGCPAGTASSGTMPVGSFEPNAWGLYDMHGNVAEWCGDWYGRYPRKAVKNPKGAPSGTNRVVRGGGWATYAYNARCAKREASDPSRGCSEVGMRLVVEVPR</sequence>
<evidence type="ECO:0000313" key="5">
    <source>
        <dbReference type="Proteomes" id="UP000507962"/>
    </source>
</evidence>
<dbReference type="GO" id="GO:0120147">
    <property type="term" value="F:formylglycine-generating oxidase activity"/>
    <property type="evidence" value="ECO:0007669"/>
    <property type="project" value="TreeGrafter"/>
</dbReference>
<feature type="domain" description="Sulfatase-modifying factor enzyme-like" evidence="2">
    <location>
        <begin position="464"/>
        <end position="716"/>
    </location>
</feature>
<dbReference type="Pfam" id="PF08308">
    <property type="entry name" value="PEGA"/>
    <property type="match status" value="2"/>
</dbReference>
<keyword evidence="1" id="KW-0732">Signal</keyword>
<feature type="signal peptide" evidence="1">
    <location>
        <begin position="1"/>
        <end position="23"/>
    </location>
</feature>
<gene>
    <name evidence="4" type="ORF">MSL71_37870</name>
</gene>
<evidence type="ECO:0000259" key="3">
    <source>
        <dbReference type="Pfam" id="PF08308"/>
    </source>
</evidence>
<evidence type="ECO:0000256" key="1">
    <source>
        <dbReference type="SAM" id="SignalP"/>
    </source>
</evidence>
<evidence type="ECO:0000313" key="4">
    <source>
        <dbReference type="EMBL" id="VFQ46124.1"/>
    </source>
</evidence>
<dbReference type="InterPro" id="IPR013229">
    <property type="entry name" value="PEGA"/>
</dbReference>